<accession>A0A0C9XM03</accession>
<protein>
    <submittedName>
        <fullName evidence="2">Uncharacterized protein</fullName>
    </submittedName>
</protein>
<evidence type="ECO:0000256" key="1">
    <source>
        <dbReference type="SAM" id="MobiDB-lite"/>
    </source>
</evidence>
<feature type="region of interest" description="Disordered" evidence="1">
    <location>
        <begin position="104"/>
        <end position="161"/>
    </location>
</feature>
<name>A0A0C9XM03_9AGAR</name>
<dbReference type="EMBL" id="KN838666">
    <property type="protein sequence ID" value="KIJ98541.1"/>
    <property type="molecule type" value="Genomic_DNA"/>
</dbReference>
<proteinExistence type="predicted"/>
<dbReference type="Proteomes" id="UP000054477">
    <property type="component" value="Unassembled WGS sequence"/>
</dbReference>
<evidence type="ECO:0000313" key="2">
    <source>
        <dbReference type="EMBL" id="KIJ98541.1"/>
    </source>
</evidence>
<reference evidence="3" key="2">
    <citation type="submission" date="2015-01" db="EMBL/GenBank/DDBJ databases">
        <title>Evolutionary Origins and Diversification of the Mycorrhizal Mutualists.</title>
        <authorList>
            <consortium name="DOE Joint Genome Institute"/>
            <consortium name="Mycorrhizal Genomics Consortium"/>
            <person name="Kohler A."/>
            <person name="Kuo A."/>
            <person name="Nagy L.G."/>
            <person name="Floudas D."/>
            <person name="Copeland A."/>
            <person name="Barry K.W."/>
            <person name="Cichocki N."/>
            <person name="Veneault-Fourrey C."/>
            <person name="LaButti K."/>
            <person name="Lindquist E.A."/>
            <person name="Lipzen A."/>
            <person name="Lundell T."/>
            <person name="Morin E."/>
            <person name="Murat C."/>
            <person name="Riley R."/>
            <person name="Ohm R."/>
            <person name="Sun H."/>
            <person name="Tunlid A."/>
            <person name="Henrissat B."/>
            <person name="Grigoriev I.V."/>
            <person name="Hibbett D.S."/>
            <person name="Martin F."/>
        </authorList>
    </citation>
    <scope>NUCLEOTIDE SEQUENCE [LARGE SCALE GENOMIC DNA]</scope>
    <source>
        <strain evidence="3">LaAM-08-1</strain>
    </source>
</reference>
<dbReference type="AlphaFoldDB" id="A0A0C9XM03"/>
<evidence type="ECO:0000313" key="3">
    <source>
        <dbReference type="Proteomes" id="UP000054477"/>
    </source>
</evidence>
<dbReference type="HOGENOM" id="CLU_1332102_0_0_1"/>
<gene>
    <name evidence="2" type="ORF">K443DRAFT_9059</name>
</gene>
<feature type="compositionally biased region" description="Low complexity" evidence="1">
    <location>
        <begin position="53"/>
        <end position="85"/>
    </location>
</feature>
<keyword evidence="3" id="KW-1185">Reference proteome</keyword>
<feature type="compositionally biased region" description="Pro residues" evidence="1">
    <location>
        <begin position="12"/>
        <end position="29"/>
    </location>
</feature>
<feature type="region of interest" description="Disordered" evidence="1">
    <location>
        <begin position="1"/>
        <end position="90"/>
    </location>
</feature>
<sequence length="206" mass="21944">MWAPPFQVVNPTPRPVTRPPNSPWGPIAPPSGNVWVKQGPGKPNTPATPGPNTPTATPTSDTLTPNDSGWSSQSSTTSTPTNTKTNPIERLKEAEVMIILFPSQEKNLYGLGSDEDEEDYGDEPRGDGVGVPVAVVAEAKGKEEEDGQKEQANLCTDESPDTTAGQLMCPSHGKLCKKGICSGMARLVREEERKKGSLRGGEFGFS</sequence>
<organism evidence="2 3">
    <name type="scientific">Laccaria amethystina LaAM-08-1</name>
    <dbReference type="NCBI Taxonomy" id="1095629"/>
    <lineage>
        <taxon>Eukaryota</taxon>
        <taxon>Fungi</taxon>
        <taxon>Dikarya</taxon>
        <taxon>Basidiomycota</taxon>
        <taxon>Agaricomycotina</taxon>
        <taxon>Agaricomycetes</taxon>
        <taxon>Agaricomycetidae</taxon>
        <taxon>Agaricales</taxon>
        <taxon>Agaricineae</taxon>
        <taxon>Hydnangiaceae</taxon>
        <taxon>Laccaria</taxon>
    </lineage>
</organism>
<reference evidence="2 3" key="1">
    <citation type="submission" date="2014-04" db="EMBL/GenBank/DDBJ databases">
        <authorList>
            <consortium name="DOE Joint Genome Institute"/>
            <person name="Kuo A."/>
            <person name="Kohler A."/>
            <person name="Nagy L.G."/>
            <person name="Floudas D."/>
            <person name="Copeland A."/>
            <person name="Barry K.W."/>
            <person name="Cichocki N."/>
            <person name="Veneault-Fourrey C."/>
            <person name="LaButti K."/>
            <person name="Lindquist E.A."/>
            <person name="Lipzen A."/>
            <person name="Lundell T."/>
            <person name="Morin E."/>
            <person name="Murat C."/>
            <person name="Sun H."/>
            <person name="Tunlid A."/>
            <person name="Henrissat B."/>
            <person name="Grigoriev I.V."/>
            <person name="Hibbett D.S."/>
            <person name="Martin F."/>
            <person name="Nordberg H.P."/>
            <person name="Cantor M.N."/>
            <person name="Hua S.X."/>
        </authorList>
    </citation>
    <scope>NUCLEOTIDE SEQUENCE [LARGE SCALE GENOMIC DNA]</scope>
    <source>
        <strain evidence="2 3">LaAM-08-1</strain>
    </source>
</reference>